<keyword evidence="3" id="KW-1185">Reference proteome</keyword>
<feature type="region of interest" description="Disordered" evidence="1">
    <location>
        <begin position="1"/>
        <end position="40"/>
    </location>
</feature>
<proteinExistence type="predicted"/>
<organism evidence="2 3">
    <name type="scientific">Pterulicium gracile</name>
    <dbReference type="NCBI Taxonomy" id="1884261"/>
    <lineage>
        <taxon>Eukaryota</taxon>
        <taxon>Fungi</taxon>
        <taxon>Dikarya</taxon>
        <taxon>Basidiomycota</taxon>
        <taxon>Agaricomycotina</taxon>
        <taxon>Agaricomycetes</taxon>
        <taxon>Agaricomycetidae</taxon>
        <taxon>Agaricales</taxon>
        <taxon>Pleurotineae</taxon>
        <taxon>Pterulaceae</taxon>
        <taxon>Pterulicium</taxon>
    </lineage>
</organism>
<feature type="compositionally biased region" description="Polar residues" evidence="1">
    <location>
        <begin position="503"/>
        <end position="524"/>
    </location>
</feature>
<dbReference type="EMBL" id="ML178819">
    <property type="protein sequence ID" value="TFL04097.1"/>
    <property type="molecule type" value="Genomic_DNA"/>
</dbReference>
<gene>
    <name evidence="2" type="ORF">BDV98DRAFT_360615</name>
</gene>
<feature type="compositionally biased region" description="Polar residues" evidence="1">
    <location>
        <begin position="442"/>
        <end position="452"/>
    </location>
</feature>
<dbReference type="AlphaFoldDB" id="A0A5C3QRA7"/>
<feature type="compositionally biased region" description="Low complexity" evidence="1">
    <location>
        <begin position="239"/>
        <end position="262"/>
    </location>
</feature>
<feature type="compositionally biased region" description="Low complexity" evidence="1">
    <location>
        <begin position="426"/>
        <end position="436"/>
    </location>
</feature>
<feature type="region of interest" description="Disordered" evidence="1">
    <location>
        <begin position="152"/>
        <end position="188"/>
    </location>
</feature>
<feature type="compositionally biased region" description="Low complexity" evidence="1">
    <location>
        <begin position="8"/>
        <end position="24"/>
    </location>
</feature>
<evidence type="ECO:0000313" key="2">
    <source>
        <dbReference type="EMBL" id="TFL04097.1"/>
    </source>
</evidence>
<feature type="compositionally biased region" description="Basic residues" evidence="1">
    <location>
        <begin position="383"/>
        <end position="392"/>
    </location>
</feature>
<evidence type="ECO:0000313" key="3">
    <source>
        <dbReference type="Proteomes" id="UP000305067"/>
    </source>
</evidence>
<feature type="compositionally biased region" description="Polar residues" evidence="1">
    <location>
        <begin position="398"/>
        <end position="417"/>
    </location>
</feature>
<feature type="region of interest" description="Disordered" evidence="1">
    <location>
        <begin position="206"/>
        <end position="348"/>
    </location>
</feature>
<dbReference type="Proteomes" id="UP000305067">
    <property type="component" value="Unassembled WGS sequence"/>
</dbReference>
<feature type="region of interest" description="Disordered" evidence="1">
    <location>
        <begin position="362"/>
        <end position="542"/>
    </location>
</feature>
<dbReference type="OrthoDB" id="433738at2759"/>
<feature type="region of interest" description="Disordered" evidence="1">
    <location>
        <begin position="569"/>
        <end position="589"/>
    </location>
</feature>
<reference evidence="2 3" key="1">
    <citation type="journal article" date="2019" name="Nat. Ecol. Evol.">
        <title>Megaphylogeny resolves global patterns of mushroom evolution.</title>
        <authorList>
            <person name="Varga T."/>
            <person name="Krizsan K."/>
            <person name="Foldi C."/>
            <person name="Dima B."/>
            <person name="Sanchez-Garcia M."/>
            <person name="Sanchez-Ramirez S."/>
            <person name="Szollosi G.J."/>
            <person name="Szarkandi J.G."/>
            <person name="Papp V."/>
            <person name="Albert L."/>
            <person name="Andreopoulos W."/>
            <person name="Angelini C."/>
            <person name="Antonin V."/>
            <person name="Barry K.W."/>
            <person name="Bougher N.L."/>
            <person name="Buchanan P."/>
            <person name="Buyck B."/>
            <person name="Bense V."/>
            <person name="Catcheside P."/>
            <person name="Chovatia M."/>
            <person name="Cooper J."/>
            <person name="Damon W."/>
            <person name="Desjardin D."/>
            <person name="Finy P."/>
            <person name="Geml J."/>
            <person name="Haridas S."/>
            <person name="Hughes K."/>
            <person name="Justo A."/>
            <person name="Karasinski D."/>
            <person name="Kautmanova I."/>
            <person name="Kiss B."/>
            <person name="Kocsube S."/>
            <person name="Kotiranta H."/>
            <person name="LaButti K.M."/>
            <person name="Lechner B.E."/>
            <person name="Liimatainen K."/>
            <person name="Lipzen A."/>
            <person name="Lukacs Z."/>
            <person name="Mihaltcheva S."/>
            <person name="Morgado L.N."/>
            <person name="Niskanen T."/>
            <person name="Noordeloos M.E."/>
            <person name="Ohm R.A."/>
            <person name="Ortiz-Santana B."/>
            <person name="Ovrebo C."/>
            <person name="Racz N."/>
            <person name="Riley R."/>
            <person name="Savchenko A."/>
            <person name="Shiryaev A."/>
            <person name="Soop K."/>
            <person name="Spirin V."/>
            <person name="Szebenyi C."/>
            <person name="Tomsovsky M."/>
            <person name="Tulloss R.E."/>
            <person name="Uehling J."/>
            <person name="Grigoriev I.V."/>
            <person name="Vagvolgyi C."/>
            <person name="Papp T."/>
            <person name="Martin F.M."/>
            <person name="Miettinen O."/>
            <person name="Hibbett D.S."/>
            <person name="Nagy L.G."/>
        </authorList>
    </citation>
    <scope>NUCLEOTIDE SEQUENCE [LARGE SCALE GENOMIC DNA]</scope>
    <source>
        <strain evidence="2 3">CBS 309.79</strain>
    </source>
</reference>
<name>A0A5C3QRA7_9AGAR</name>
<accession>A0A5C3QRA7</accession>
<evidence type="ECO:0000256" key="1">
    <source>
        <dbReference type="SAM" id="MobiDB-lite"/>
    </source>
</evidence>
<dbReference type="STRING" id="1884261.A0A5C3QRA7"/>
<feature type="compositionally biased region" description="Polar residues" evidence="1">
    <location>
        <begin position="25"/>
        <end position="40"/>
    </location>
</feature>
<protein>
    <submittedName>
        <fullName evidence="2">Uncharacterized protein</fullName>
    </submittedName>
</protein>
<sequence>MPRRRSSRSSLLSIATTSSLSAQSPRTPSRSGASDPTSLFFASTCNRRSTDSWNSSIHETDDLEWKSDQSLFLLRTLDALPSHLITPYNGIPPANLLEKIARGVAQAKGPNEWPHSLRATRVKLMELARNRAKEECQSPMRLKSPRAQVAATIPEEEGGATVQATPGQKHRRAGSGEHNRRPLYRQSSMDFVKDVKETQQNIARLSRRLQHSDRVLDPPYHPYASGLHKGRTPPPPSSKPLNPSTASSSTLNSSYDSSCSSSGRPGRGMLRRSASTLLTSNLSDPSFTPPSSPPDLTCLGPQDGTPKDIKPTVVVTTLIGLGPPPRTRPRRSESYSAPRRAVKRAPSFGALAQENRKLLVAAMDVDGKGRESPASSDEEEKARNRRSKKLKVKLTPSAVPSTPSKDENSTVTKSRPSPSGDKRSSKSTSARKAPSPALEPLQSKQSENQSRPSGKPSAKSKSRKPTPLTFGGELPGISNSPPSKARAAEPVLSFGSPMYAEPTPSTSELWSAPYPNTSNFFNNQSPASPALSPPASPALQGKTLRRVRRLDLAQAQGRRISFNSLARCPEEEASPDADHNTLGSAVQLG</sequence>